<dbReference type="OrthoDB" id="2500322at2759"/>
<name>E3L5C8_PUCGT</name>
<reference evidence="3" key="2">
    <citation type="journal article" date="2011" name="Proc. Natl. Acad. Sci. U.S.A.">
        <title>Obligate biotrophy features unraveled by the genomic analysis of rust fungi.</title>
        <authorList>
            <person name="Duplessis S."/>
            <person name="Cuomo C.A."/>
            <person name="Lin Y.-C."/>
            <person name="Aerts A."/>
            <person name="Tisserant E."/>
            <person name="Veneault-Fourrey C."/>
            <person name="Joly D.L."/>
            <person name="Hacquard S."/>
            <person name="Amselem J."/>
            <person name="Cantarel B.L."/>
            <person name="Chiu R."/>
            <person name="Coutinho P.M."/>
            <person name="Feau N."/>
            <person name="Field M."/>
            <person name="Frey P."/>
            <person name="Gelhaye E."/>
            <person name="Goldberg J."/>
            <person name="Grabherr M.G."/>
            <person name="Kodira C.D."/>
            <person name="Kohler A."/>
            <person name="Kuees U."/>
            <person name="Lindquist E.A."/>
            <person name="Lucas S.M."/>
            <person name="Mago R."/>
            <person name="Mauceli E."/>
            <person name="Morin E."/>
            <person name="Murat C."/>
            <person name="Pangilinan J.L."/>
            <person name="Park R."/>
            <person name="Pearson M."/>
            <person name="Quesneville H."/>
            <person name="Rouhier N."/>
            <person name="Sakthikumar S."/>
            <person name="Salamov A.A."/>
            <person name="Schmutz J."/>
            <person name="Selles B."/>
            <person name="Shapiro H."/>
            <person name="Tanguay P."/>
            <person name="Tuskan G.A."/>
            <person name="Henrissat B."/>
            <person name="Van de Peer Y."/>
            <person name="Rouze P."/>
            <person name="Ellis J.G."/>
            <person name="Dodds P.N."/>
            <person name="Schein J.E."/>
            <person name="Zhong S."/>
            <person name="Hamelin R.C."/>
            <person name="Grigoriev I.V."/>
            <person name="Szabo L.J."/>
            <person name="Martin F."/>
        </authorList>
    </citation>
    <scope>NUCLEOTIDE SEQUENCE [LARGE SCALE GENOMIC DNA]</scope>
    <source>
        <strain evidence="3">CRL 75-36-700-3 / race SCCL</strain>
    </source>
</reference>
<dbReference type="PANTHER" id="PTHR33069">
    <property type="entry name" value="CHROMOSOME 7, WHOLE GENOME SHOTGUN SEQUENCE-RELATED"/>
    <property type="match status" value="1"/>
</dbReference>
<organism evidence="2 3">
    <name type="scientific">Puccinia graminis f. sp. tritici (strain CRL 75-36-700-3 / race SCCL)</name>
    <name type="common">Black stem rust fungus</name>
    <dbReference type="NCBI Taxonomy" id="418459"/>
    <lineage>
        <taxon>Eukaryota</taxon>
        <taxon>Fungi</taxon>
        <taxon>Dikarya</taxon>
        <taxon>Basidiomycota</taxon>
        <taxon>Pucciniomycotina</taxon>
        <taxon>Pucciniomycetes</taxon>
        <taxon>Pucciniales</taxon>
        <taxon>Pucciniaceae</taxon>
        <taxon>Puccinia</taxon>
    </lineage>
</organism>
<dbReference type="HOGENOM" id="CLU_033090_2_0_1"/>
<dbReference type="RefSeq" id="XP_003336172.1">
    <property type="nucleotide sequence ID" value="XM_003336124.2"/>
</dbReference>
<feature type="compositionally biased region" description="Low complexity" evidence="1">
    <location>
        <begin position="111"/>
        <end position="127"/>
    </location>
</feature>
<dbReference type="Proteomes" id="UP000008783">
    <property type="component" value="Unassembled WGS sequence"/>
</dbReference>
<gene>
    <name evidence="2" type="ORF">PGTG_17490</name>
</gene>
<evidence type="ECO:0000313" key="3">
    <source>
        <dbReference type="Proteomes" id="UP000008783"/>
    </source>
</evidence>
<accession>E3L5C8</accession>
<dbReference type="GeneID" id="10531694"/>
<reference key="1">
    <citation type="submission" date="2007-01" db="EMBL/GenBank/DDBJ databases">
        <title>The Genome Sequence of Puccinia graminis f. sp. tritici Strain CRL 75-36-700-3.</title>
        <authorList>
            <consortium name="The Broad Institute Genome Sequencing Platform"/>
            <person name="Birren B."/>
            <person name="Lander E."/>
            <person name="Galagan J."/>
            <person name="Nusbaum C."/>
            <person name="Devon K."/>
            <person name="Cuomo C."/>
            <person name="Jaffe D."/>
            <person name="Butler J."/>
            <person name="Alvarez P."/>
            <person name="Gnerre S."/>
            <person name="Grabherr M."/>
            <person name="Mauceli E."/>
            <person name="Brockman W."/>
            <person name="Young S."/>
            <person name="LaButti K."/>
            <person name="Sykes S."/>
            <person name="DeCaprio D."/>
            <person name="Crawford M."/>
            <person name="Koehrsen M."/>
            <person name="Engels R."/>
            <person name="Montgomery P."/>
            <person name="Pearson M."/>
            <person name="Howarth C."/>
            <person name="Larson L."/>
            <person name="White J."/>
            <person name="Zeng Q."/>
            <person name="Kodira C."/>
            <person name="Yandava C."/>
            <person name="Alvarado L."/>
            <person name="O'Leary S."/>
            <person name="Szabo L."/>
            <person name="Dean R."/>
            <person name="Schein J."/>
        </authorList>
    </citation>
    <scope>NUCLEOTIDE SEQUENCE</scope>
    <source>
        <strain>CRL 75-36-700-3</strain>
    </source>
</reference>
<dbReference type="InParanoid" id="E3L5C8"/>
<feature type="compositionally biased region" description="Basic and acidic residues" evidence="1">
    <location>
        <begin position="85"/>
        <end position="110"/>
    </location>
</feature>
<dbReference type="KEGG" id="pgr:PGTG_17490"/>
<protein>
    <submittedName>
        <fullName evidence="2">Uncharacterized protein</fullName>
    </submittedName>
</protein>
<proteinExistence type="predicted"/>
<dbReference type="PANTHER" id="PTHR33069:SF3">
    <property type="entry name" value="DYNEIN HEAVY CHAIN TAIL DOMAIN-CONTAINING PROTEIN"/>
    <property type="match status" value="1"/>
</dbReference>
<keyword evidence="3" id="KW-1185">Reference proteome</keyword>
<dbReference type="EMBL" id="DS178351">
    <property type="protein sequence ID" value="EFP91753.1"/>
    <property type="molecule type" value="Genomic_DNA"/>
</dbReference>
<sequence length="546" mass="61371">MYVCIYIQRIVCYSKIARERHADIVGASPAFGGCGVSRRPRPPGDPKRLQARPAKSSRLKSSFEFFTSDMADPVESVTVEEGTEDKDRLDGDQKVEETKDNDAMEEHSESGSEASSSSGATTPSGPHGVVLKALRKLLRNYHFSLNQICCSSQKDLTLDDLEDKVEIFKTLQTSFLPSLKQQIGALLDSLDLSESAINPCPNPEPVTKILSELSATLHDTRYAVEELALEPPLPASSHDRHLKFLKRYRASRLLWKTKAVIQDDVCEIFQAVEGLLINLEHHQNPKPGESSQSEFHGSDIIDYLFNPVKCKQRINTTWAKIRIGIDGIIEWSNLSDFAVLQREWRSSTRKCNRMLEALGEIVNGTYWRKDGNRMSAEAASDPKKVEAHKARAIQLAQTGIPIVKLGRIFFDKLSKTCLHPLPFTMDTEMSSDELESLVKKLESFYASIDYMSGHLCVIYESDKDISRKINSLRNVSEGVISELEEALLALSFCLIPTSQTPTTDRRPASEQHFKTWFLEFKNQFILACTNLIDATDTCFGDQLEQE</sequence>
<dbReference type="VEuPathDB" id="FungiDB:PGTG_17490"/>
<dbReference type="AlphaFoldDB" id="E3L5C8"/>
<evidence type="ECO:0000256" key="1">
    <source>
        <dbReference type="SAM" id="MobiDB-lite"/>
    </source>
</evidence>
<feature type="region of interest" description="Disordered" evidence="1">
    <location>
        <begin position="74"/>
        <end position="127"/>
    </location>
</feature>
<evidence type="ECO:0000313" key="2">
    <source>
        <dbReference type="EMBL" id="EFP91753.1"/>
    </source>
</evidence>
<feature type="region of interest" description="Disordered" evidence="1">
    <location>
        <begin position="29"/>
        <end position="58"/>
    </location>
</feature>